<dbReference type="AlphaFoldDB" id="A0AA88XWH1"/>
<evidence type="ECO:0008006" key="3">
    <source>
        <dbReference type="Google" id="ProtNLM"/>
    </source>
</evidence>
<dbReference type="GO" id="GO:0006790">
    <property type="term" value="P:sulfur compound metabolic process"/>
    <property type="evidence" value="ECO:0007669"/>
    <property type="project" value="TreeGrafter"/>
</dbReference>
<feature type="non-terminal residue" evidence="1">
    <location>
        <position position="1"/>
    </location>
</feature>
<proteinExistence type="predicted"/>
<dbReference type="Gene3D" id="3.40.50.300">
    <property type="entry name" value="P-loop containing nucleotide triphosphate hydrolases"/>
    <property type="match status" value="1"/>
</dbReference>
<dbReference type="SUPFAM" id="SSF52540">
    <property type="entry name" value="P-loop containing nucleoside triphosphate hydrolases"/>
    <property type="match status" value="1"/>
</dbReference>
<evidence type="ECO:0000313" key="1">
    <source>
        <dbReference type="EMBL" id="KAK3088536.1"/>
    </source>
</evidence>
<sequence>PSPILILTYMRSGSTFLGDVIQASPDVFYIFEPLWSVQYFKWPLKDLHGNDIGGTFDEIARKIIKDVFTCQISKLPEPFFKNEGFISVSRTSSVFSACKRNSSDILPCADLLQKECLRSKYVMIKSIRVRAYELLDIKTDFPDLKVIHLIRDPRATLQSQKTYGILMGVDESMFVSQFCRNVTHDTQAIRLFKTFYPNDVHMVYHDSFETDPMLFSRELYKTLDLPFSSTAEERIRKLTSNEANCTRMYALCTSKFNSTFAIRKWRAQIQYSFVKLIDSSCGNVYSAHGYLPFSSEDILKNLSYPSHDPSLAVLPHLHVHKDQNL</sequence>
<reference evidence="1" key="1">
    <citation type="submission" date="2019-08" db="EMBL/GenBank/DDBJ databases">
        <title>The improved chromosome-level genome for the pearl oyster Pinctada fucata martensii using PacBio sequencing and Hi-C.</title>
        <authorList>
            <person name="Zheng Z."/>
        </authorList>
    </citation>
    <scope>NUCLEOTIDE SEQUENCE</scope>
    <source>
        <strain evidence="1">ZZ-2019</strain>
        <tissue evidence="1">Adductor muscle</tissue>
    </source>
</reference>
<dbReference type="InterPro" id="IPR027417">
    <property type="entry name" value="P-loop_NTPase"/>
</dbReference>
<evidence type="ECO:0000313" key="2">
    <source>
        <dbReference type="Proteomes" id="UP001186944"/>
    </source>
</evidence>
<accession>A0AA88XWH1</accession>
<dbReference type="EMBL" id="VSWD01000011">
    <property type="protein sequence ID" value="KAK3088536.1"/>
    <property type="molecule type" value="Genomic_DNA"/>
</dbReference>
<dbReference type="GO" id="GO:0006044">
    <property type="term" value="P:N-acetylglucosamine metabolic process"/>
    <property type="evidence" value="ECO:0007669"/>
    <property type="project" value="TreeGrafter"/>
</dbReference>
<organism evidence="1 2">
    <name type="scientific">Pinctada imbricata</name>
    <name type="common">Atlantic pearl-oyster</name>
    <name type="synonym">Pinctada martensii</name>
    <dbReference type="NCBI Taxonomy" id="66713"/>
    <lineage>
        <taxon>Eukaryota</taxon>
        <taxon>Metazoa</taxon>
        <taxon>Spiralia</taxon>
        <taxon>Lophotrochozoa</taxon>
        <taxon>Mollusca</taxon>
        <taxon>Bivalvia</taxon>
        <taxon>Autobranchia</taxon>
        <taxon>Pteriomorphia</taxon>
        <taxon>Pterioida</taxon>
        <taxon>Pterioidea</taxon>
        <taxon>Pteriidae</taxon>
        <taxon>Pinctada</taxon>
    </lineage>
</organism>
<dbReference type="PANTHER" id="PTHR10704">
    <property type="entry name" value="CARBOHYDRATE SULFOTRANSFERASE"/>
    <property type="match status" value="1"/>
</dbReference>
<gene>
    <name evidence="1" type="ORF">FSP39_020268</name>
</gene>
<dbReference type="Proteomes" id="UP001186944">
    <property type="component" value="Unassembled WGS sequence"/>
</dbReference>
<dbReference type="GO" id="GO:0001517">
    <property type="term" value="F:N-acetylglucosamine 6-O-sulfotransferase activity"/>
    <property type="evidence" value="ECO:0007669"/>
    <property type="project" value="TreeGrafter"/>
</dbReference>
<dbReference type="Pfam" id="PF13469">
    <property type="entry name" value="Sulfotransfer_3"/>
    <property type="match status" value="1"/>
</dbReference>
<protein>
    <recommendedName>
        <fullName evidence="3">Sulfotransferase</fullName>
    </recommendedName>
</protein>
<dbReference type="PANTHER" id="PTHR10704:SF44">
    <property type="entry name" value="LD35051P-RELATED"/>
    <property type="match status" value="1"/>
</dbReference>
<comment type="caution">
    <text evidence="1">The sequence shown here is derived from an EMBL/GenBank/DDBJ whole genome shotgun (WGS) entry which is preliminary data.</text>
</comment>
<name>A0AA88XWH1_PINIB</name>
<keyword evidence="2" id="KW-1185">Reference proteome</keyword>
<dbReference type="InterPro" id="IPR051135">
    <property type="entry name" value="Gal/GlcNAc/GalNAc_ST"/>
</dbReference>